<accession>A0AAN9KZW3</accession>
<name>A0AAN9KZW3_CANGL</name>
<comment type="caution">
    <text evidence="1">The sequence shown here is derived from an EMBL/GenBank/DDBJ whole genome shotgun (WGS) entry which is preliminary data.</text>
</comment>
<proteinExistence type="predicted"/>
<dbReference type="EMBL" id="JAYMYQ010000006">
    <property type="protein sequence ID" value="KAK7325014.1"/>
    <property type="molecule type" value="Genomic_DNA"/>
</dbReference>
<gene>
    <name evidence="1" type="ORF">VNO77_29029</name>
</gene>
<sequence>MPLESIINGKVFISKPYFVPIVRVLNGKYFIAALARGHHTPTVLACSSEAGSLWQQELLRARSLAAREETTM</sequence>
<organism evidence="1 2">
    <name type="scientific">Canavalia gladiata</name>
    <name type="common">Sword bean</name>
    <name type="synonym">Dolichos gladiatus</name>
    <dbReference type="NCBI Taxonomy" id="3824"/>
    <lineage>
        <taxon>Eukaryota</taxon>
        <taxon>Viridiplantae</taxon>
        <taxon>Streptophyta</taxon>
        <taxon>Embryophyta</taxon>
        <taxon>Tracheophyta</taxon>
        <taxon>Spermatophyta</taxon>
        <taxon>Magnoliopsida</taxon>
        <taxon>eudicotyledons</taxon>
        <taxon>Gunneridae</taxon>
        <taxon>Pentapetalae</taxon>
        <taxon>rosids</taxon>
        <taxon>fabids</taxon>
        <taxon>Fabales</taxon>
        <taxon>Fabaceae</taxon>
        <taxon>Papilionoideae</taxon>
        <taxon>50 kb inversion clade</taxon>
        <taxon>NPAAA clade</taxon>
        <taxon>indigoferoid/millettioid clade</taxon>
        <taxon>Phaseoleae</taxon>
        <taxon>Canavalia</taxon>
    </lineage>
</organism>
<dbReference type="AlphaFoldDB" id="A0AAN9KZW3"/>
<protein>
    <submittedName>
        <fullName evidence="1">Uncharacterized protein</fullName>
    </submittedName>
</protein>
<dbReference type="Proteomes" id="UP001367508">
    <property type="component" value="Unassembled WGS sequence"/>
</dbReference>
<reference evidence="1 2" key="1">
    <citation type="submission" date="2024-01" db="EMBL/GenBank/DDBJ databases">
        <title>The genomes of 5 underutilized Papilionoideae crops provide insights into root nodulation and disease resistanc.</title>
        <authorList>
            <person name="Jiang F."/>
        </authorList>
    </citation>
    <scope>NUCLEOTIDE SEQUENCE [LARGE SCALE GENOMIC DNA]</scope>
    <source>
        <strain evidence="1">LVBAO_FW01</strain>
        <tissue evidence="1">Leaves</tissue>
    </source>
</reference>
<evidence type="ECO:0000313" key="1">
    <source>
        <dbReference type="EMBL" id="KAK7325014.1"/>
    </source>
</evidence>
<keyword evidence="2" id="KW-1185">Reference proteome</keyword>
<evidence type="ECO:0000313" key="2">
    <source>
        <dbReference type="Proteomes" id="UP001367508"/>
    </source>
</evidence>